<dbReference type="EMBL" id="JAGMWT010000014">
    <property type="protein sequence ID" value="KAH7116873.1"/>
    <property type="molecule type" value="Genomic_DNA"/>
</dbReference>
<gene>
    <name evidence="2" type="ORF">B0J11DRAFT_469139</name>
</gene>
<evidence type="ECO:0000313" key="3">
    <source>
        <dbReference type="Proteomes" id="UP000700596"/>
    </source>
</evidence>
<name>A0A9P9DD00_9PLEO</name>
<reference evidence="2" key="1">
    <citation type="journal article" date="2021" name="Nat. Commun.">
        <title>Genetic determinants of endophytism in the Arabidopsis root mycobiome.</title>
        <authorList>
            <person name="Mesny F."/>
            <person name="Miyauchi S."/>
            <person name="Thiergart T."/>
            <person name="Pickel B."/>
            <person name="Atanasova L."/>
            <person name="Karlsson M."/>
            <person name="Huettel B."/>
            <person name="Barry K.W."/>
            <person name="Haridas S."/>
            <person name="Chen C."/>
            <person name="Bauer D."/>
            <person name="Andreopoulos W."/>
            <person name="Pangilinan J."/>
            <person name="LaButti K."/>
            <person name="Riley R."/>
            <person name="Lipzen A."/>
            <person name="Clum A."/>
            <person name="Drula E."/>
            <person name="Henrissat B."/>
            <person name="Kohler A."/>
            <person name="Grigoriev I.V."/>
            <person name="Martin F.M."/>
            <person name="Hacquard S."/>
        </authorList>
    </citation>
    <scope>NUCLEOTIDE SEQUENCE</scope>
    <source>
        <strain evidence="2">MPI-CAGE-CH-0243</strain>
    </source>
</reference>
<dbReference type="AlphaFoldDB" id="A0A9P9DD00"/>
<comment type="caution">
    <text evidence="2">The sequence shown here is derived from an EMBL/GenBank/DDBJ whole genome shotgun (WGS) entry which is preliminary data.</text>
</comment>
<protein>
    <submittedName>
        <fullName evidence="2">Alpha/Beta hydrolase protein</fullName>
    </submittedName>
</protein>
<dbReference type="Gene3D" id="3.40.50.1820">
    <property type="entry name" value="alpha/beta hydrolase"/>
    <property type="match status" value="1"/>
</dbReference>
<sequence length="304" mass="33038">MSAPTILSTKTLSVPYLSTTVSYATPSSQSSFASNKPTLVFINSFSTTSSLYAPQFANKELCAAANLIAIEPLGHGGTKTPYEHWTYWDSAHVNLQVLEGLGVEKAFVLGTSQGGWVAVRMALLGGSKVQGVIALGTSMDYESPRSVEKGCWDAVTLVTPTIHAFTSATPTPDFVAPDQYAEFLCSSGFGDDCARDVVDFWRERVQEVYRGDEGRKKIRSAAIALRDRDGLRGRVGDVKCRVLWMHGTQDMVYSYANAEEEIELFTAAEDARLVKVEGGKHFLSASNPVEVTSEVIKFLRGSSP</sequence>
<proteinExistence type="predicted"/>
<keyword evidence="3" id="KW-1185">Reference proteome</keyword>
<dbReference type="InterPro" id="IPR029058">
    <property type="entry name" value="AB_hydrolase_fold"/>
</dbReference>
<evidence type="ECO:0000259" key="1">
    <source>
        <dbReference type="Pfam" id="PF00561"/>
    </source>
</evidence>
<dbReference type="GO" id="GO:0047372">
    <property type="term" value="F:monoacylglycerol lipase activity"/>
    <property type="evidence" value="ECO:0007669"/>
    <property type="project" value="TreeGrafter"/>
</dbReference>
<dbReference type="SUPFAM" id="SSF53474">
    <property type="entry name" value="alpha/beta-Hydrolases"/>
    <property type="match status" value="1"/>
</dbReference>
<accession>A0A9P9DD00</accession>
<dbReference type="PANTHER" id="PTHR43798:SF33">
    <property type="entry name" value="HYDROLASE, PUTATIVE (AFU_ORTHOLOGUE AFUA_2G14860)-RELATED"/>
    <property type="match status" value="1"/>
</dbReference>
<dbReference type="InterPro" id="IPR000073">
    <property type="entry name" value="AB_hydrolase_1"/>
</dbReference>
<dbReference type="Proteomes" id="UP000700596">
    <property type="component" value="Unassembled WGS sequence"/>
</dbReference>
<evidence type="ECO:0000313" key="2">
    <source>
        <dbReference type="EMBL" id="KAH7116873.1"/>
    </source>
</evidence>
<feature type="domain" description="AB hydrolase-1" evidence="1">
    <location>
        <begin position="37"/>
        <end position="286"/>
    </location>
</feature>
<dbReference type="GO" id="GO:0046464">
    <property type="term" value="P:acylglycerol catabolic process"/>
    <property type="evidence" value="ECO:0007669"/>
    <property type="project" value="TreeGrafter"/>
</dbReference>
<dbReference type="InterPro" id="IPR050266">
    <property type="entry name" value="AB_hydrolase_sf"/>
</dbReference>
<dbReference type="Pfam" id="PF00561">
    <property type="entry name" value="Abhydrolase_1"/>
    <property type="match status" value="1"/>
</dbReference>
<organism evidence="2 3">
    <name type="scientific">Dendryphion nanum</name>
    <dbReference type="NCBI Taxonomy" id="256645"/>
    <lineage>
        <taxon>Eukaryota</taxon>
        <taxon>Fungi</taxon>
        <taxon>Dikarya</taxon>
        <taxon>Ascomycota</taxon>
        <taxon>Pezizomycotina</taxon>
        <taxon>Dothideomycetes</taxon>
        <taxon>Pleosporomycetidae</taxon>
        <taxon>Pleosporales</taxon>
        <taxon>Torulaceae</taxon>
        <taxon>Dendryphion</taxon>
    </lineage>
</organism>
<keyword evidence="2" id="KW-0378">Hydrolase</keyword>
<dbReference type="PANTHER" id="PTHR43798">
    <property type="entry name" value="MONOACYLGLYCEROL LIPASE"/>
    <property type="match status" value="1"/>
</dbReference>
<dbReference type="GO" id="GO:0016020">
    <property type="term" value="C:membrane"/>
    <property type="evidence" value="ECO:0007669"/>
    <property type="project" value="TreeGrafter"/>
</dbReference>
<dbReference type="OrthoDB" id="19657at2759"/>